<organism evidence="1 2">
    <name type="scientific">Mycena alexandri</name>
    <dbReference type="NCBI Taxonomy" id="1745969"/>
    <lineage>
        <taxon>Eukaryota</taxon>
        <taxon>Fungi</taxon>
        <taxon>Dikarya</taxon>
        <taxon>Basidiomycota</taxon>
        <taxon>Agaricomycotina</taxon>
        <taxon>Agaricomycetes</taxon>
        <taxon>Agaricomycetidae</taxon>
        <taxon>Agaricales</taxon>
        <taxon>Marasmiineae</taxon>
        <taxon>Mycenaceae</taxon>
        <taxon>Mycena</taxon>
    </lineage>
</organism>
<evidence type="ECO:0000313" key="1">
    <source>
        <dbReference type="EMBL" id="KAJ7033768.1"/>
    </source>
</evidence>
<dbReference type="Gene3D" id="3.80.10.10">
    <property type="entry name" value="Ribonuclease Inhibitor"/>
    <property type="match status" value="1"/>
</dbReference>
<dbReference type="Proteomes" id="UP001218188">
    <property type="component" value="Unassembled WGS sequence"/>
</dbReference>
<protein>
    <recommendedName>
        <fullName evidence="3">F-box domain-containing protein</fullName>
    </recommendedName>
</protein>
<sequence>MALPPTSYTACHDCLFTLDLLDEIMHHLGQVQDPPDHWHDVIPSRSLRRSLLAFGLTCRALCEPALRVLWHRLDDLVPLLKLLPRFVVIPGQHWSVKGMLAPRDWILFDKYAVWVKEVVLDTNVLLDDHTIMLLATHRCPILPNLILFKCPRWLYVVWQVLFLGAPLVETDDPAAHRGIARALAGPRRLTHLTLSHFSSYFNTFPAGFECLQSLHIVDPQPFRGAHRPSQARLMPSLLSLTISFATTETPIATFVLPSLRHLRLRSGASWALHFLQTLESRDMESLALRPLGNAWPDGAAQGIADVVAARWARTLRAFTIELAAERIHDLAALAACPHVARFALRAPTGGASTKFDIAAFLGIALPWTRLRALSLPASAGIDLACLSRFAALWPALTFLELNLVVVDPVRVPPPRAGTPGLGHGLKHLVLHSAPQHWQDADAGLLAHHLDRLFPRLDSVRGGAGEESPCISASRGIGVGVGGVHGGAAWPWATVLGEVFRCQDARRLEMGG</sequence>
<evidence type="ECO:0008006" key="3">
    <source>
        <dbReference type="Google" id="ProtNLM"/>
    </source>
</evidence>
<gene>
    <name evidence="1" type="ORF">C8F04DRAFT_1234716</name>
</gene>
<evidence type="ECO:0000313" key="2">
    <source>
        <dbReference type="Proteomes" id="UP001218188"/>
    </source>
</evidence>
<dbReference type="SUPFAM" id="SSF52047">
    <property type="entry name" value="RNI-like"/>
    <property type="match status" value="1"/>
</dbReference>
<proteinExistence type="predicted"/>
<dbReference type="AlphaFoldDB" id="A0AAD6SWT9"/>
<accession>A0AAD6SWT9</accession>
<comment type="caution">
    <text evidence="1">The sequence shown here is derived from an EMBL/GenBank/DDBJ whole genome shotgun (WGS) entry which is preliminary data.</text>
</comment>
<dbReference type="InterPro" id="IPR032675">
    <property type="entry name" value="LRR_dom_sf"/>
</dbReference>
<keyword evidence="2" id="KW-1185">Reference proteome</keyword>
<name>A0AAD6SWT9_9AGAR</name>
<dbReference type="EMBL" id="JARJCM010000063">
    <property type="protein sequence ID" value="KAJ7033768.1"/>
    <property type="molecule type" value="Genomic_DNA"/>
</dbReference>
<reference evidence="1" key="1">
    <citation type="submission" date="2023-03" db="EMBL/GenBank/DDBJ databases">
        <title>Massive genome expansion in bonnet fungi (Mycena s.s.) driven by repeated elements and novel gene families across ecological guilds.</title>
        <authorList>
            <consortium name="Lawrence Berkeley National Laboratory"/>
            <person name="Harder C.B."/>
            <person name="Miyauchi S."/>
            <person name="Viragh M."/>
            <person name="Kuo A."/>
            <person name="Thoen E."/>
            <person name="Andreopoulos B."/>
            <person name="Lu D."/>
            <person name="Skrede I."/>
            <person name="Drula E."/>
            <person name="Henrissat B."/>
            <person name="Morin E."/>
            <person name="Kohler A."/>
            <person name="Barry K."/>
            <person name="LaButti K."/>
            <person name="Morin E."/>
            <person name="Salamov A."/>
            <person name="Lipzen A."/>
            <person name="Mereny Z."/>
            <person name="Hegedus B."/>
            <person name="Baldrian P."/>
            <person name="Stursova M."/>
            <person name="Weitz H."/>
            <person name="Taylor A."/>
            <person name="Grigoriev I.V."/>
            <person name="Nagy L.G."/>
            <person name="Martin F."/>
            <person name="Kauserud H."/>
        </authorList>
    </citation>
    <scope>NUCLEOTIDE SEQUENCE</scope>
    <source>
        <strain evidence="1">CBHHK200</strain>
    </source>
</reference>